<dbReference type="Gene3D" id="3.90.550.10">
    <property type="entry name" value="Spore Coat Polysaccharide Biosynthesis Protein SpsA, Chain A"/>
    <property type="match status" value="1"/>
</dbReference>
<dbReference type="GeneID" id="106805973"/>
<evidence type="ECO:0000256" key="8">
    <source>
        <dbReference type="ARBA" id="ARBA00023157"/>
    </source>
</evidence>
<keyword evidence="8" id="KW-1015">Disulfide bond</keyword>
<evidence type="ECO:0000256" key="1">
    <source>
        <dbReference type="ARBA" id="ARBA00004648"/>
    </source>
</evidence>
<dbReference type="InterPro" id="IPR029044">
    <property type="entry name" value="Nucleotide-diphossugar_trans"/>
</dbReference>
<evidence type="ECO:0000256" key="2">
    <source>
        <dbReference type="ARBA" id="ARBA00004922"/>
    </source>
</evidence>
<evidence type="ECO:0000259" key="10">
    <source>
        <dbReference type="Pfam" id="PF09258"/>
    </source>
</evidence>
<keyword evidence="7" id="KW-0472">Membrane</keyword>
<name>A0ABM1DTN5_PRICU</name>
<keyword evidence="4" id="KW-0328">Glycosyltransferase</keyword>
<comment type="similarity">
    <text evidence="3">Belongs to the glycosyltransferase 47 family.</text>
</comment>
<comment type="subcellular location">
    <subcellularLocation>
        <location evidence="1">Endoplasmic reticulum membrane</location>
        <topology evidence="1">Single-pass type II membrane protein</topology>
    </subcellularLocation>
</comment>
<comment type="pathway">
    <text evidence="2">Protein modification; protein glycosylation.</text>
</comment>
<keyword evidence="6" id="KW-0812">Transmembrane</keyword>
<keyword evidence="11" id="KW-1185">Reference proteome</keyword>
<dbReference type="RefSeq" id="XP_014663306.1">
    <property type="nucleotide sequence ID" value="XM_014807820.1"/>
</dbReference>
<dbReference type="InterPro" id="IPR015338">
    <property type="entry name" value="GT64_dom"/>
</dbReference>
<evidence type="ECO:0000256" key="6">
    <source>
        <dbReference type="ARBA" id="ARBA00022968"/>
    </source>
</evidence>
<dbReference type="PANTHER" id="PTHR48261:SF3">
    <property type="entry name" value="EXOSTOSIN GLYCOSYLTRANSFERASE 1"/>
    <property type="match status" value="1"/>
</dbReference>
<reference evidence="12" key="1">
    <citation type="submission" date="2025-08" db="UniProtKB">
        <authorList>
            <consortium name="RefSeq"/>
        </authorList>
    </citation>
    <scope>IDENTIFICATION</scope>
</reference>
<evidence type="ECO:0000256" key="3">
    <source>
        <dbReference type="ARBA" id="ARBA00010271"/>
    </source>
</evidence>
<gene>
    <name evidence="12" type="primary">LOC106805973</name>
</gene>
<dbReference type="InterPro" id="IPR004263">
    <property type="entry name" value="Exostosin"/>
</dbReference>
<dbReference type="SUPFAM" id="SSF53448">
    <property type="entry name" value="Nucleotide-diphospho-sugar transferases"/>
    <property type="match status" value="1"/>
</dbReference>
<sequence length="343" mass="39531">MRQQTQFLWETYFSSVDKIVMTTLEIVKDRISRHLSRASLQWNHTPGGLVSLPQYSENLQDFPFYLNAFNLHPSSAFTAVIYATSPIVTASSAIYKLMKNVVSSQHVDKVVVIWVSDKSPPLKNKWPSTSVPIIVIKPQNKTINSRFYPHVAIQTDAVLGLDEDVLLTTSEVNFAFSVWKSFPERIVGYAARNHYWDDYNNRWGYTSKMTNDYSMVLTGAAFYHRYYPYLFTHHLTPELHSFVGNLSNCEDILMNFLVSHVTKLPPIKLSQRRQYREAPAADGRATWSELRRFAERQTCFNTFADAFGGVPLARSGTRFDPVLFRDPVANFRKKYRQMELVNS</sequence>
<organism evidence="11 12">
    <name type="scientific">Priapulus caudatus</name>
    <name type="common">Priapulid worm</name>
    <dbReference type="NCBI Taxonomy" id="37621"/>
    <lineage>
        <taxon>Eukaryota</taxon>
        <taxon>Metazoa</taxon>
        <taxon>Ecdysozoa</taxon>
        <taxon>Scalidophora</taxon>
        <taxon>Priapulida</taxon>
        <taxon>Priapulimorpha</taxon>
        <taxon>Priapulimorphida</taxon>
        <taxon>Priapulidae</taxon>
        <taxon>Priapulus</taxon>
    </lineage>
</organism>
<evidence type="ECO:0000256" key="5">
    <source>
        <dbReference type="ARBA" id="ARBA00022679"/>
    </source>
</evidence>
<keyword evidence="9" id="KW-0325">Glycoprotein</keyword>
<feature type="domain" description="Glycosyl transferase 64" evidence="10">
    <location>
        <begin position="77"/>
        <end position="324"/>
    </location>
</feature>
<dbReference type="PANTHER" id="PTHR48261">
    <property type="entry name" value="ACETYLGLUCOSAMINYLTRANSFERASE"/>
    <property type="match status" value="1"/>
</dbReference>
<proteinExistence type="inferred from homology"/>
<evidence type="ECO:0000313" key="11">
    <source>
        <dbReference type="Proteomes" id="UP000695022"/>
    </source>
</evidence>
<evidence type="ECO:0000256" key="9">
    <source>
        <dbReference type="ARBA" id="ARBA00023180"/>
    </source>
</evidence>
<evidence type="ECO:0000313" key="12">
    <source>
        <dbReference type="RefSeq" id="XP_014663306.1"/>
    </source>
</evidence>
<evidence type="ECO:0000256" key="4">
    <source>
        <dbReference type="ARBA" id="ARBA00022676"/>
    </source>
</evidence>
<accession>A0ABM1DTN5</accession>
<dbReference type="Proteomes" id="UP000695022">
    <property type="component" value="Unplaced"/>
</dbReference>
<keyword evidence="5" id="KW-0808">Transferase</keyword>
<evidence type="ECO:0000256" key="7">
    <source>
        <dbReference type="ARBA" id="ARBA00023136"/>
    </source>
</evidence>
<keyword evidence="6" id="KW-0735">Signal-anchor</keyword>
<dbReference type="Pfam" id="PF09258">
    <property type="entry name" value="Glyco_transf_64"/>
    <property type="match status" value="1"/>
</dbReference>
<protein>
    <submittedName>
        <fullName evidence="12">Exostosin-1a-like</fullName>
    </submittedName>
</protein>